<name>A0A6N0NXF6_9CREN</name>
<sequence>MEAITSKLHKYDIKVSLVVEYNTSRPCAFHNIPVERRPRGVINCPLGHRLHSDVNGALNIMKLGIKKVANTLKRPLSFLVTSNGVTP</sequence>
<evidence type="ECO:0000259" key="2">
    <source>
        <dbReference type="Pfam" id="PF07282"/>
    </source>
</evidence>
<evidence type="ECO:0000256" key="1">
    <source>
        <dbReference type="ARBA" id="ARBA00023125"/>
    </source>
</evidence>
<keyword evidence="1" id="KW-0238">DNA-binding</keyword>
<dbReference type="GO" id="GO:0003677">
    <property type="term" value="F:DNA binding"/>
    <property type="evidence" value="ECO:0007669"/>
    <property type="project" value="UniProtKB-KW"/>
</dbReference>
<accession>A0A6N0NXF6</accession>
<dbReference type="KEGG" id="mten:GWK48_01235"/>
<dbReference type="RefSeq" id="WP_174632402.1">
    <property type="nucleotide sequence ID" value="NZ_CP049074.1"/>
</dbReference>
<feature type="domain" description="Cas12f1-like TNB" evidence="2">
    <location>
        <begin position="3"/>
        <end position="60"/>
    </location>
</feature>
<keyword evidence="4" id="KW-1185">Reference proteome</keyword>
<dbReference type="Pfam" id="PF07282">
    <property type="entry name" value="Cas12f1-like_TNB"/>
    <property type="match status" value="1"/>
</dbReference>
<protein>
    <submittedName>
        <fullName evidence="3">Transposase</fullName>
    </submittedName>
</protein>
<gene>
    <name evidence="3" type="ORF">GWK48_01235</name>
</gene>
<evidence type="ECO:0000313" key="4">
    <source>
        <dbReference type="Proteomes" id="UP000509301"/>
    </source>
</evidence>
<organism evidence="3 4">
    <name type="scientific">Metallosphaera tengchongensis</name>
    <dbReference type="NCBI Taxonomy" id="1532350"/>
    <lineage>
        <taxon>Archaea</taxon>
        <taxon>Thermoproteota</taxon>
        <taxon>Thermoprotei</taxon>
        <taxon>Sulfolobales</taxon>
        <taxon>Sulfolobaceae</taxon>
        <taxon>Metallosphaera</taxon>
    </lineage>
</organism>
<reference evidence="3 4" key="1">
    <citation type="submission" date="2020-02" db="EMBL/GenBank/DDBJ databases">
        <title>Comparative genome analysis reveals the metabolism and evolution of the thermophilic archaeal genus Metallosphaera.</title>
        <authorList>
            <person name="Jiang C."/>
        </authorList>
    </citation>
    <scope>NUCLEOTIDE SEQUENCE [LARGE SCALE GENOMIC DNA]</scope>
    <source>
        <strain evidence="3 4">Ric-A</strain>
    </source>
</reference>
<dbReference type="InterPro" id="IPR010095">
    <property type="entry name" value="Cas12f1-like_TNB"/>
</dbReference>
<dbReference type="GeneID" id="55640527"/>
<evidence type="ECO:0000313" key="3">
    <source>
        <dbReference type="EMBL" id="QKR00927.1"/>
    </source>
</evidence>
<dbReference type="EMBL" id="CP049074">
    <property type="protein sequence ID" value="QKR00927.1"/>
    <property type="molecule type" value="Genomic_DNA"/>
</dbReference>
<dbReference type="AlphaFoldDB" id="A0A6N0NXF6"/>
<dbReference type="OrthoDB" id="43512at2157"/>
<dbReference type="Proteomes" id="UP000509301">
    <property type="component" value="Chromosome"/>
</dbReference>
<proteinExistence type="predicted"/>